<dbReference type="HOGENOM" id="CLU_1201793_0_0_1"/>
<keyword evidence="3" id="KW-1185">Reference proteome</keyword>
<proteinExistence type="predicted"/>
<organism evidence="1">
    <name type="scientific">Guillardia theta (strain CCMP2712)</name>
    <name type="common">Cryptophyte</name>
    <dbReference type="NCBI Taxonomy" id="905079"/>
    <lineage>
        <taxon>Eukaryota</taxon>
        <taxon>Cryptophyceae</taxon>
        <taxon>Pyrenomonadales</taxon>
        <taxon>Geminigeraceae</taxon>
        <taxon>Guillardia</taxon>
    </lineage>
</organism>
<sequence length="231" mass="26882">MNTNGHFNNAISTFLKELNEFDEEKYDGIVGPDCTALSKSCYTIRTVWNCFKDDQKLHHWYLLYVLQPDLQRAVSHITSRAGYIDDAVALVNLSYLPKEKFEVNKKMECVTKFPEQVENFVFYIRTARAVLREIQESLYKTKKTRMSHRIELANLIRQTVLLWNSFTCKQQQFYIELVMLFTPFARSIALDVKNTCPEHADHADMLCIAIGELESCNGQKAVCGYKRQRTD</sequence>
<dbReference type="Proteomes" id="UP000011087">
    <property type="component" value="Unassembled WGS sequence"/>
</dbReference>
<dbReference type="EMBL" id="JH993165">
    <property type="protein sequence ID" value="EKX32908.1"/>
    <property type="molecule type" value="Genomic_DNA"/>
</dbReference>
<protein>
    <submittedName>
        <fullName evidence="1 2">Uncharacterized protein</fullName>
    </submittedName>
</protein>
<gene>
    <name evidence="1" type="ORF">GUITHDRAFT_148289</name>
</gene>
<evidence type="ECO:0000313" key="3">
    <source>
        <dbReference type="Proteomes" id="UP000011087"/>
    </source>
</evidence>
<reference evidence="1 3" key="1">
    <citation type="journal article" date="2012" name="Nature">
        <title>Algal genomes reveal evolutionary mosaicism and the fate of nucleomorphs.</title>
        <authorList>
            <consortium name="DOE Joint Genome Institute"/>
            <person name="Curtis B.A."/>
            <person name="Tanifuji G."/>
            <person name="Burki F."/>
            <person name="Gruber A."/>
            <person name="Irimia M."/>
            <person name="Maruyama S."/>
            <person name="Arias M.C."/>
            <person name="Ball S.G."/>
            <person name="Gile G.H."/>
            <person name="Hirakawa Y."/>
            <person name="Hopkins J.F."/>
            <person name="Kuo A."/>
            <person name="Rensing S.A."/>
            <person name="Schmutz J."/>
            <person name="Symeonidi A."/>
            <person name="Elias M."/>
            <person name="Eveleigh R.J."/>
            <person name="Herman E.K."/>
            <person name="Klute M.J."/>
            <person name="Nakayama T."/>
            <person name="Obornik M."/>
            <person name="Reyes-Prieto A."/>
            <person name="Armbrust E.V."/>
            <person name="Aves S.J."/>
            <person name="Beiko R.G."/>
            <person name="Coutinho P."/>
            <person name="Dacks J.B."/>
            <person name="Durnford D.G."/>
            <person name="Fast N.M."/>
            <person name="Green B.R."/>
            <person name="Grisdale C.J."/>
            <person name="Hempel F."/>
            <person name="Henrissat B."/>
            <person name="Hoppner M.P."/>
            <person name="Ishida K."/>
            <person name="Kim E."/>
            <person name="Koreny L."/>
            <person name="Kroth P.G."/>
            <person name="Liu Y."/>
            <person name="Malik S.B."/>
            <person name="Maier U.G."/>
            <person name="McRose D."/>
            <person name="Mock T."/>
            <person name="Neilson J.A."/>
            <person name="Onodera N.T."/>
            <person name="Poole A.M."/>
            <person name="Pritham E.J."/>
            <person name="Richards T.A."/>
            <person name="Rocap G."/>
            <person name="Roy S.W."/>
            <person name="Sarai C."/>
            <person name="Schaack S."/>
            <person name="Shirato S."/>
            <person name="Slamovits C.H."/>
            <person name="Spencer D.F."/>
            <person name="Suzuki S."/>
            <person name="Worden A.Z."/>
            <person name="Zauner S."/>
            <person name="Barry K."/>
            <person name="Bell C."/>
            <person name="Bharti A.K."/>
            <person name="Crow J.A."/>
            <person name="Grimwood J."/>
            <person name="Kramer R."/>
            <person name="Lindquist E."/>
            <person name="Lucas S."/>
            <person name="Salamov A."/>
            <person name="McFadden G.I."/>
            <person name="Lane C.E."/>
            <person name="Keeling P.J."/>
            <person name="Gray M.W."/>
            <person name="Grigoriev I.V."/>
            <person name="Archibald J.M."/>
        </authorList>
    </citation>
    <scope>NUCLEOTIDE SEQUENCE</scope>
    <source>
        <strain evidence="1 3">CCMP2712</strain>
    </source>
</reference>
<dbReference type="RefSeq" id="XP_005819888.1">
    <property type="nucleotide sequence ID" value="XM_005819831.1"/>
</dbReference>
<dbReference type="AlphaFoldDB" id="L1I9K9"/>
<dbReference type="GeneID" id="17289635"/>
<reference evidence="2" key="3">
    <citation type="submission" date="2015-06" db="UniProtKB">
        <authorList>
            <consortium name="EnsemblProtists"/>
        </authorList>
    </citation>
    <scope>IDENTIFICATION</scope>
</reference>
<evidence type="ECO:0000313" key="2">
    <source>
        <dbReference type="EnsemblProtists" id="EKX32908"/>
    </source>
</evidence>
<dbReference type="PaxDb" id="55529-EKX32908"/>
<name>L1I9K9_GUITC</name>
<dbReference type="EnsemblProtists" id="EKX32908">
    <property type="protein sequence ID" value="EKX32908"/>
    <property type="gene ID" value="GUITHDRAFT_148289"/>
</dbReference>
<dbReference type="KEGG" id="gtt:GUITHDRAFT_148289"/>
<accession>L1I9K9</accession>
<reference evidence="3" key="2">
    <citation type="submission" date="2012-11" db="EMBL/GenBank/DDBJ databases">
        <authorList>
            <person name="Kuo A."/>
            <person name="Curtis B.A."/>
            <person name="Tanifuji G."/>
            <person name="Burki F."/>
            <person name="Gruber A."/>
            <person name="Irimia M."/>
            <person name="Maruyama S."/>
            <person name="Arias M.C."/>
            <person name="Ball S.G."/>
            <person name="Gile G.H."/>
            <person name="Hirakawa Y."/>
            <person name="Hopkins J.F."/>
            <person name="Rensing S.A."/>
            <person name="Schmutz J."/>
            <person name="Symeonidi A."/>
            <person name="Elias M."/>
            <person name="Eveleigh R.J."/>
            <person name="Herman E.K."/>
            <person name="Klute M.J."/>
            <person name="Nakayama T."/>
            <person name="Obornik M."/>
            <person name="Reyes-Prieto A."/>
            <person name="Armbrust E.V."/>
            <person name="Aves S.J."/>
            <person name="Beiko R.G."/>
            <person name="Coutinho P."/>
            <person name="Dacks J.B."/>
            <person name="Durnford D.G."/>
            <person name="Fast N.M."/>
            <person name="Green B.R."/>
            <person name="Grisdale C."/>
            <person name="Hempe F."/>
            <person name="Henrissat B."/>
            <person name="Hoppner M.P."/>
            <person name="Ishida K.-I."/>
            <person name="Kim E."/>
            <person name="Koreny L."/>
            <person name="Kroth P.G."/>
            <person name="Liu Y."/>
            <person name="Malik S.-B."/>
            <person name="Maier U.G."/>
            <person name="McRose D."/>
            <person name="Mock T."/>
            <person name="Neilson J.A."/>
            <person name="Onodera N.T."/>
            <person name="Poole A.M."/>
            <person name="Pritham E.J."/>
            <person name="Richards T.A."/>
            <person name="Rocap G."/>
            <person name="Roy S.W."/>
            <person name="Sarai C."/>
            <person name="Schaack S."/>
            <person name="Shirato S."/>
            <person name="Slamovits C.H."/>
            <person name="Spencer D.F."/>
            <person name="Suzuki S."/>
            <person name="Worden A.Z."/>
            <person name="Zauner S."/>
            <person name="Barry K."/>
            <person name="Bell C."/>
            <person name="Bharti A.K."/>
            <person name="Crow J.A."/>
            <person name="Grimwood J."/>
            <person name="Kramer R."/>
            <person name="Lindquist E."/>
            <person name="Lucas S."/>
            <person name="Salamov A."/>
            <person name="McFadden G.I."/>
            <person name="Lane C.E."/>
            <person name="Keeling P.J."/>
            <person name="Gray M.W."/>
            <person name="Grigoriev I.V."/>
            <person name="Archibald J.M."/>
        </authorList>
    </citation>
    <scope>NUCLEOTIDE SEQUENCE</scope>
    <source>
        <strain evidence="3">CCMP2712</strain>
    </source>
</reference>
<evidence type="ECO:0000313" key="1">
    <source>
        <dbReference type="EMBL" id="EKX32908.1"/>
    </source>
</evidence>